<feature type="domain" description="Sensor histidine kinase NatK-like C-terminal" evidence="2">
    <location>
        <begin position="335"/>
        <end position="435"/>
    </location>
</feature>
<keyword evidence="1" id="KW-0812">Transmembrane</keyword>
<keyword evidence="1" id="KW-0472">Membrane</keyword>
<comment type="caution">
    <text evidence="3">The sequence shown here is derived from an EMBL/GenBank/DDBJ whole genome shotgun (WGS) entry which is preliminary data.</text>
</comment>
<feature type="transmembrane region" description="Helical" evidence="1">
    <location>
        <begin position="196"/>
        <end position="216"/>
    </location>
</feature>
<proteinExistence type="predicted"/>
<dbReference type="SUPFAM" id="SSF55874">
    <property type="entry name" value="ATPase domain of HSP90 chaperone/DNA topoisomerase II/histidine kinase"/>
    <property type="match status" value="1"/>
</dbReference>
<sequence length="439" mass="49642">MTDFLWAAFELFITFFENLTVCHFICRFLKLDLKSRKGIILYLIGCVSFSVIVTVINNFTLYEGVYGLIYTVMFFAYSLFLPGSVIKKAFAAILANIVIVCTNALVTSTISAASGNAVAEILGTHTLERVIAVLSVQILLIYIFGIILKITADKDVALRSSEWLLILSVFVVSFVSITFIHMSQLYSDYNENQTRILLIAELGLVIINLICFYMTVAMSKSNRQATLLKLEKQQQEYRIKYAETIKNQYEETARLRHDMKQNFEVLTMLSDEKKYDEIGVFLKQCKNEISNIDVCIDVGNVFINAILNTKISIARNHHINFVLTGSKQLDGVADIDMCNLLGNILDNAIENCSASPDAHKSIICNFSGDEYKIMIYVSNTIEKSVLSENHSLKTSKSRLQGHGYGIKTIKQIAEKYNGSADFYEKDNMFVCCVMLYRDF</sequence>
<name>A0AAW6D241_9FIRM</name>
<dbReference type="InterPro" id="IPR032834">
    <property type="entry name" value="NatK-like_C"/>
</dbReference>
<feature type="transmembrane region" description="Helical" evidence="1">
    <location>
        <begin position="89"/>
        <end position="110"/>
    </location>
</feature>
<feature type="transmembrane region" description="Helical" evidence="1">
    <location>
        <begin position="163"/>
        <end position="184"/>
    </location>
</feature>
<dbReference type="Pfam" id="PF14501">
    <property type="entry name" value="HATPase_c_5"/>
    <property type="match status" value="1"/>
</dbReference>
<evidence type="ECO:0000313" key="3">
    <source>
        <dbReference type="EMBL" id="MDB8004951.1"/>
    </source>
</evidence>
<reference evidence="3" key="1">
    <citation type="submission" date="2023-01" db="EMBL/GenBank/DDBJ databases">
        <title>Human gut microbiome strain richness.</title>
        <authorList>
            <person name="Chen-Liaw A."/>
        </authorList>
    </citation>
    <scope>NUCLEOTIDE SEQUENCE</scope>
    <source>
        <strain evidence="3">1001283st1_G1_1001283B150217_161031</strain>
    </source>
</reference>
<feature type="transmembrane region" description="Helical" evidence="1">
    <location>
        <begin position="65"/>
        <end position="82"/>
    </location>
</feature>
<dbReference type="Gene3D" id="3.30.565.10">
    <property type="entry name" value="Histidine kinase-like ATPase, C-terminal domain"/>
    <property type="match status" value="1"/>
</dbReference>
<dbReference type="PANTHER" id="PTHR40448">
    <property type="entry name" value="TWO-COMPONENT SENSOR HISTIDINE KINASE"/>
    <property type="match status" value="1"/>
</dbReference>
<feature type="transmembrane region" description="Helical" evidence="1">
    <location>
        <begin position="130"/>
        <end position="151"/>
    </location>
</feature>
<evidence type="ECO:0000259" key="2">
    <source>
        <dbReference type="Pfam" id="PF14501"/>
    </source>
</evidence>
<dbReference type="InterPro" id="IPR036890">
    <property type="entry name" value="HATPase_C_sf"/>
</dbReference>
<feature type="transmembrane region" description="Helical" evidence="1">
    <location>
        <begin position="6"/>
        <end position="26"/>
    </location>
</feature>
<dbReference type="CDD" id="cd16935">
    <property type="entry name" value="HATPase_AgrC-ComD-like"/>
    <property type="match status" value="1"/>
</dbReference>
<protein>
    <submittedName>
        <fullName evidence="3">GHKL domain-containing protein</fullName>
    </submittedName>
</protein>
<dbReference type="AlphaFoldDB" id="A0AAW6D241"/>
<dbReference type="PANTHER" id="PTHR40448:SF1">
    <property type="entry name" value="TWO-COMPONENT SENSOR HISTIDINE KINASE"/>
    <property type="match status" value="1"/>
</dbReference>
<organism evidence="3 4">
    <name type="scientific">[Eubacterium] siraeum</name>
    <dbReference type="NCBI Taxonomy" id="39492"/>
    <lineage>
        <taxon>Bacteria</taxon>
        <taxon>Bacillati</taxon>
        <taxon>Bacillota</taxon>
        <taxon>Clostridia</taxon>
        <taxon>Eubacteriales</taxon>
        <taxon>Oscillospiraceae</taxon>
        <taxon>Oscillospiraceae incertae sedis</taxon>
    </lineage>
</organism>
<evidence type="ECO:0000313" key="4">
    <source>
        <dbReference type="Proteomes" id="UP001210809"/>
    </source>
</evidence>
<accession>A0AAW6D241</accession>
<evidence type="ECO:0000256" key="1">
    <source>
        <dbReference type="SAM" id="Phobius"/>
    </source>
</evidence>
<gene>
    <name evidence="3" type="ORF">PNE09_12925</name>
</gene>
<keyword evidence="1" id="KW-1133">Transmembrane helix</keyword>
<dbReference type="GO" id="GO:0042802">
    <property type="term" value="F:identical protein binding"/>
    <property type="evidence" value="ECO:0007669"/>
    <property type="project" value="TreeGrafter"/>
</dbReference>
<dbReference type="EMBL" id="JAQLXW010000037">
    <property type="protein sequence ID" value="MDB8004951.1"/>
    <property type="molecule type" value="Genomic_DNA"/>
</dbReference>
<dbReference type="Proteomes" id="UP001210809">
    <property type="component" value="Unassembled WGS sequence"/>
</dbReference>
<feature type="transmembrane region" description="Helical" evidence="1">
    <location>
        <begin position="38"/>
        <end position="59"/>
    </location>
</feature>